<dbReference type="EC" id="6.3.5.4" evidence="3"/>
<dbReference type="OrthoDB" id="9763290at2"/>
<dbReference type="eggNOG" id="COG0367">
    <property type="taxonomic scope" value="Bacteria"/>
</dbReference>
<dbReference type="HOGENOM" id="CLU_014658_3_1_3"/>
<comment type="pathway">
    <text evidence="1">Amino-acid biosynthesis; L-asparagine biosynthesis; L-asparagine from L-aspartate (L-Gln route): step 1/1.</text>
</comment>
<dbReference type="Gene3D" id="3.60.20.10">
    <property type="entry name" value="Glutamine Phosphoribosylpyrophosphate, subunit 1, domain 1"/>
    <property type="match status" value="1"/>
</dbReference>
<proteinExistence type="inferred from homology"/>
<dbReference type="InterPro" id="IPR033738">
    <property type="entry name" value="AsnB_N"/>
</dbReference>
<dbReference type="PANTHER" id="PTHR43284">
    <property type="entry name" value="ASPARAGINE SYNTHETASE (GLUTAMINE-HYDROLYZING)"/>
    <property type="match status" value="1"/>
</dbReference>
<name>B4VLK0_9CYAN</name>
<dbReference type="NCBIfam" id="TIGR01536">
    <property type="entry name" value="asn_synth_AEB"/>
    <property type="match status" value="1"/>
</dbReference>
<evidence type="ECO:0000256" key="10">
    <source>
        <dbReference type="PIRSR" id="PIRSR001589-2"/>
    </source>
</evidence>
<dbReference type="GO" id="GO:0004066">
    <property type="term" value="F:asparagine synthase (glutamine-hydrolyzing) activity"/>
    <property type="evidence" value="ECO:0007669"/>
    <property type="project" value="UniProtKB-EC"/>
</dbReference>
<protein>
    <recommendedName>
        <fullName evidence="3">asparagine synthase (glutamine-hydrolyzing)</fullName>
        <ecNumber evidence="3">6.3.5.4</ecNumber>
    </recommendedName>
</protein>
<feature type="binding site" evidence="10">
    <location>
        <position position="289"/>
    </location>
    <ligand>
        <name>ATP</name>
        <dbReference type="ChEBI" id="CHEBI:30616"/>
    </ligand>
</feature>
<accession>B4VLK0</accession>
<dbReference type="RefSeq" id="WP_006099526.1">
    <property type="nucleotide sequence ID" value="NZ_DS989844.1"/>
</dbReference>
<keyword evidence="4 10" id="KW-0547">Nucleotide-binding</keyword>
<evidence type="ECO:0000313" key="13">
    <source>
        <dbReference type="EMBL" id="EDX77418.1"/>
    </source>
</evidence>
<evidence type="ECO:0000259" key="12">
    <source>
        <dbReference type="PROSITE" id="PS51278"/>
    </source>
</evidence>
<dbReference type="InterPro" id="IPR014729">
    <property type="entry name" value="Rossmann-like_a/b/a_fold"/>
</dbReference>
<keyword evidence="6 9" id="KW-0061">Asparagine biosynthesis</keyword>
<dbReference type="STRING" id="118168.MC7420_555"/>
<dbReference type="CDD" id="cd00712">
    <property type="entry name" value="AsnB"/>
    <property type="match status" value="1"/>
</dbReference>
<dbReference type="SUPFAM" id="SSF56235">
    <property type="entry name" value="N-terminal nucleophile aminohydrolases (Ntn hydrolases)"/>
    <property type="match status" value="1"/>
</dbReference>
<reference evidence="13 14" key="1">
    <citation type="submission" date="2008-07" db="EMBL/GenBank/DDBJ databases">
        <authorList>
            <person name="Tandeau de Marsac N."/>
            <person name="Ferriera S."/>
            <person name="Johnson J."/>
            <person name="Kravitz S."/>
            <person name="Beeson K."/>
            <person name="Sutton G."/>
            <person name="Rogers Y.-H."/>
            <person name="Friedman R."/>
            <person name="Frazier M."/>
            <person name="Venter J.C."/>
        </authorList>
    </citation>
    <scope>NUCLEOTIDE SEQUENCE [LARGE SCALE GENOMIC DNA]</scope>
    <source>
        <strain evidence="13 14">PCC 7420</strain>
    </source>
</reference>
<evidence type="ECO:0000313" key="14">
    <source>
        <dbReference type="Proteomes" id="UP000003835"/>
    </source>
</evidence>
<keyword evidence="5 10" id="KW-0067">ATP-binding</keyword>
<keyword evidence="7 9" id="KW-0315">Glutamine amidotransferase</keyword>
<evidence type="ECO:0000256" key="11">
    <source>
        <dbReference type="PIRSR" id="PIRSR001589-3"/>
    </source>
</evidence>
<evidence type="ECO:0000256" key="8">
    <source>
        <dbReference type="ARBA" id="ARBA00048741"/>
    </source>
</evidence>
<feature type="active site" description="For GATase activity" evidence="9">
    <location>
        <position position="2"/>
    </location>
</feature>
<dbReference type="SUPFAM" id="SSF52402">
    <property type="entry name" value="Adenine nucleotide alpha hydrolases-like"/>
    <property type="match status" value="1"/>
</dbReference>
<feature type="domain" description="Glutamine amidotransferase type-2" evidence="12">
    <location>
        <begin position="2"/>
        <end position="213"/>
    </location>
</feature>
<evidence type="ECO:0000256" key="5">
    <source>
        <dbReference type="ARBA" id="ARBA00022840"/>
    </source>
</evidence>
<dbReference type="PANTHER" id="PTHR43284:SF1">
    <property type="entry name" value="ASPARAGINE SYNTHETASE"/>
    <property type="match status" value="1"/>
</dbReference>
<evidence type="ECO:0000256" key="3">
    <source>
        <dbReference type="ARBA" id="ARBA00012737"/>
    </source>
</evidence>
<feature type="site" description="Important for beta-aspartyl-AMP intermediate formation" evidence="11">
    <location>
        <position position="365"/>
    </location>
</feature>
<dbReference type="InterPro" id="IPR001962">
    <property type="entry name" value="Asn_synthase"/>
</dbReference>
<dbReference type="EMBL" id="DS989844">
    <property type="protein sequence ID" value="EDX77418.1"/>
    <property type="molecule type" value="Genomic_DNA"/>
</dbReference>
<sequence length="659" mass="75704">MCGIVGVLNLQEPQPIPETVLPQMLAMIRHRGPDEFGIYRDEWVNLGNARLSIIDLSGGQQPICNEDETLWIVFNGEIFNYVELRPQLEALGHRFTTNCDTEVILHLYEEYGVDCLNYLNGQFAIAIWDTRQRSLFLARDRLGIRPLFYTLCQGQLIFGSEIKTILAHPRVCAAIDPAALTQVFTFWTVLTPHTIFQDIYSLSPGHYLQVQDGQLNIQRYWELDFTPEASQRTPQDYLDEFEQLLIDSTLIRLRADVPVGAYLSGGLDSSTTTAIIRQYAQNSLETFSIAFSDPEFDESEFQRRMADILGTNHRVVYCTHTDISRLFPEVIWHTETPTLRTAPAPMFMLSRLVRDSHLKVVLTGEGADEFLGGYDIFKEMAIRRFWAKQPDSQWRPLLLKRLYPEISRLSRSSEAFVQAFFKKNLTDTESPFYSHIIRWSNTARLQRLLVSKPEVGLLEWAEKLVPLQSNFSSWSPLAQAQYLEIVSFMSPYLLSSQGDRMAMANSVEGRFPFLDYRVVEFCDRLPSNVKLRGLTEKWLLRQLSRKLLPPDIWQRRKRPYRAPIHRSFFHQDTPDYVLELLSEDAVRASGLFNPLAVNQLVRKAQSGATLGEVDDMAIAGVLSTQLVDQQFVKTFNSRLSSLTTSDRVKVIDRTVEQIH</sequence>
<comment type="catalytic activity">
    <reaction evidence="8">
        <text>L-aspartate + L-glutamine + ATP + H2O = L-asparagine + L-glutamate + AMP + diphosphate + H(+)</text>
        <dbReference type="Rhea" id="RHEA:12228"/>
        <dbReference type="ChEBI" id="CHEBI:15377"/>
        <dbReference type="ChEBI" id="CHEBI:15378"/>
        <dbReference type="ChEBI" id="CHEBI:29985"/>
        <dbReference type="ChEBI" id="CHEBI:29991"/>
        <dbReference type="ChEBI" id="CHEBI:30616"/>
        <dbReference type="ChEBI" id="CHEBI:33019"/>
        <dbReference type="ChEBI" id="CHEBI:58048"/>
        <dbReference type="ChEBI" id="CHEBI:58359"/>
        <dbReference type="ChEBI" id="CHEBI:456215"/>
        <dbReference type="EC" id="6.3.5.4"/>
    </reaction>
</comment>
<dbReference type="AlphaFoldDB" id="B4VLK0"/>
<feature type="binding site" evidence="10">
    <location>
        <position position="100"/>
    </location>
    <ligand>
        <name>L-glutamine</name>
        <dbReference type="ChEBI" id="CHEBI:58359"/>
    </ligand>
</feature>
<evidence type="ECO:0000256" key="4">
    <source>
        <dbReference type="ARBA" id="ARBA00022741"/>
    </source>
</evidence>
<dbReference type="Pfam" id="PF13537">
    <property type="entry name" value="GATase_7"/>
    <property type="match status" value="1"/>
</dbReference>
<dbReference type="PROSITE" id="PS51278">
    <property type="entry name" value="GATASE_TYPE_2"/>
    <property type="match status" value="1"/>
</dbReference>
<dbReference type="GO" id="GO:0005829">
    <property type="term" value="C:cytosol"/>
    <property type="evidence" value="ECO:0007669"/>
    <property type="project" value="TreeGrafter"/>
</dbReference>
<dbReference type="InterPro" id="IPR006426">
    <property type="entry name" value="Asn_synth_AEB"/>
</dbReference>
<dbReference type="Proteomes" id="UP000003835">
    <property type="component" value="Unassembled WGS sequence"/>
</dbReference>
<evidence type="ECO:0000256" key="1">
    <source>
        <dbReference type="ARBA" id="ARBA00005187"/>
    </source>
</evidence>
<dbReference type="InterPro" id="IPR017932">
    <property type="entry name" value="GATase_2_dom"/>
</dbReference>
<dbReference type="Pfam" id="PF00733">
    <property type="entry name" value="Asn_synthase"/>
    <property type="match status" value="1"/>
</dbReference>
<evidence type="ECO:0000256" key="9">
    <source>
        <dbReference type="PIRSR" id="PIRSR001589-1"/>
    </source>
</evidence>
<evidence type="ECO:0000256" key="6">
    <source>
        <dbReference type="ARBA" id="ARBA00022888"/>
    </source>
</evidence>
<dbReference type="InterPro" id="IPR051786">
    <property type="entry name" value="ASN_synthetase/amidase"/>
</dbReference>
<dbReference type="Gene3D" id="3.40.50.620">
    <property type="entry name" value="HUPs"/>
    <property type="match status" value="1"/>
</dbReference>
<dbReference type="CDD" id="cd01991">
    <property type="entry name" value="Asn_synthase_B_C"/>
    <property type="match status" value="1"/>
</dbReference>
<organism evidence="13 14">
    <name type="scientific">Coleofasciculus chthonoplastes PCC 7420</name>
    <dbReference type="NCBI Taxonomy" id="118168"/>
    <lineage>
        <taxon>Bacteria</taxon>
        <taxon>Bacillati</taxon>
        <taxon>Cyanobacteriota</taxon>
        <taxon>Cyanophyceae</taxon>
        <taxon>Coleofasciculales</taxon>
        <taxon>Coleofasciculaceae</taxon>
        <taxon>Coleofasciculus</taxon>
    </lineage>
</organism>
<dbReference type="InterPro" id="IPR029055">
    <property type="entry name" value="Ntn_hydrolases_N"/>
</dbReference>
<comment type="similarity">
    <text evidence="2">Belongs to the asparagine synthetase family.</text>
</comment>
<keyword evidence="9" id="KW-0028">Amino-acid biosynthesis</keyword>
<evidence type="ECO:0000256" key="7">
    <source>
        <dbReference type="ARBA" id="ARBA00022962"/>
    </source>
</evidence>
<keyword evidence="13" id="KW-0436">Ligase</keyword>
<evidence type="ECO:0000256" key="2">
    <source>
        <dbReference type="ARBA" id="ARBA00005752"/>
    </source>
</evidence>
<dbReference type="GO" id="GO:0006529">
    <property type="term" value="P:asparagine biosynthetic process"/>
    <property type="evidence" value="ECO:0007669"/>
    <property type="project" value="UniProtKB-KW"/>
</dbReference>
<dbReference type="GO" id="GO:0005524">
    <property type="term" value="F:ATP binding"/>
    <property type="evidence" value="ECO:0007669"/>
    <property type="project" value="UniProtKB-KW"/>
</dbReference>
<dbReference type="PIRSF" id="PIRSF001589">
    <property type="entry name" value="Asn_synthetase_glu-h"/>
    <property type="match status" value="1"/>
</dbReference>
<gene>
    <name evidence="13" type="ORF">MC7420_555</name>
</gene>
<keyword evidence="14" id="KW-1185">Reference proteome</keyword>